<feature type="chain" id="PRO_5002847513" evidence="2">
    <location>
        <begin position="20"/>
        <end position="112"/>
    </location>
</feature>
<dbReference type="ExpressionAtlas" id="B6SYS0">
    <property type="expression patterns" value="baseline and differential"/>
</dbReference>
<feature type="region of interest" description="Disordered" evidence="1">
    <location>
        <begin position="23"/>
        <end position="112"/>
    </location>
</feature>
<keyword evidence="2" id="KW-0732">Signal</keyword>
<evidence type="ECO:0000256" key="2">
    <source>
        <dbReference type="SAM" id="SignalP"/>
    </source>
</evidence>
<protein>
    <submittedName>
        <fullName evidence="3">Uncharacterized protein</fullName>
    </submittedName>
</protein>
<organism evidence="3">
    <name type="scientific">Zea mays</name>
    <name type="common">Maize</name>
    <dbReference type="NCBI Taxonomy" id="4577"/>
    <lineage>
        <taxon>Eukaryota</taxon>
        <taxon>Viridiplantae</taxon>
        <taxon>Streptophyta</taxon>
        <taxon>Embryophyta</taxon>
        <taxon>Tracheophyta</taxon>
        <taxon>Spermatophyta</taxon>
        <taxon>Magnoliopsida</taxon>
        <taxon>Liliopsida</taxon>
        <taxon>Poales</taxon>
        <taxon>Poaceae</taxon>
        <taxon>PACMAD clade</taxon>
        <taxon>Panicoideae</taxon>
        <taxon>Andropogonodae</taxon>
        <taxon>Andropogoneae</taxon>
        <taxon>Tripsacinae</taxon>
        <taxon>Zea</taxon>
    </lineage>
</organism>
<dbReference type="GeneID" id="103630130"/>
<dbReference type="EMBL" id="EU957885">
    <property type="protein sequence ID" value="ACG30003.1"/>
    <property type="molecule type" value="mRNA"/>
</dbReference>
<evidence type="ECO:0000313" key="3">
    <source>
        <dbReference type="EMBL" id="ACG30003.1"/>
    </source>
</evidence>
<evidence type="ECO:0000256" key="1">
    <source>
        <dbReference type="SAM" id="MobiDB-lite"/>
    </source>
</evidence>
<sequence length="112" mass="11609">MASAHKIVFVLLLLTASSSSMLQARTMAPSHDRQHAQTDQAAAHAKERESLPSPSSQQLTRDTAPSTTPPPAPPAGNTEVVVVVAKRGEATAQSAADGSVPSPGIGHHKMLQ</sequence>
<name>B6SYS0_MAIZE</name>
<reference evidence="3" key="1">
    <citation type="journal article" date="2009" name="Plant Mol. Biol.">
        <title>Insights into corn genes derived from large-scale cDNA sequencing.</title>
        <authorList>
            <person name="Alexandrov N.N."/>
            <person name="Brover V.V."/>
            <person name="Freidin S."/>
            <person name="Troukhan M.E."/>
            <person name="Tatarinova T.V."/>
            <person name="Zhang H."/>
            <person name="Swaller T.J."/>
            <person name="Lu Y.P."/>
            <person name="Bouck J."/>
            <person name="Flavell R.B."/>
            <person name="Feldmann K.A."/>
        </authorList>
    </citation>
    <scope>NUCLEOTIDE SEQUENCE</scope>
</reference>
<accession>B6SYS0</accession>
<dbReference type="AlphaFoldDB" id="B6SYS0"/>
<proteinExistence type="evidence at transcript level"/>
<dbReference type="RefSeq" id="NP_001143233.2">
    <property type="nucleotide sequence ID" value="NM_001149761.2"/>
</dbReference>
<dbReference type="KEGG" id="zma:103630130"/>
<feature type="signal peptide" evidence="2">
    <location>
        <begin position="1"/>
        <end position="19"/>
    </location>
</feature>
<feature type="compositionally biased region" description="Polar residues" evidence="1">
    <location>
        <begin position="52"/>
        <end position="61"/>
    </location>
</feature>